<dbReference type="PANTHER" id="PTHR46795">
    <property type="entry name" value="ABC TRANSPORTER PERMEASE-RELATED-RELATED"/>
    <property type="match status" value="1"/>
</dbReference>
<dbReference type="InterPro" id="IPR027022">
    <property type="entry name" value="ABC_permease_BceB-typ"/>
</dbReference>
<reference evidence="8" key="1">
    <citation type="submission" date="2022-07" db="EMBL/GenBank/DDBJ databases">
        <title>FELIX.</title>
        <authorList>
            <person name="Wan K.H."/>
            <person name="Park S."/>
            <person name="Lawrence Q."/>
            <person name="Eichenberger J.P."/>
            <person name="Booth B.W."/>
            <person name="Piaggio A.J."/>
            <person name="Chandler J.C."/>
            <person name="Franklin A.B."/>
            <person name="Celniker S.E."/>
        </authorList>
    </citation>
    <scope>NUCLEOTIDE SEQUENCE</scope>
    <source>
        <strain evidence="8">QA-1986 374</strain>
    </source>
</reference>
<sequence length="619" mass="69518">MTLFDLALKNIRRNIKIYGLYIGSTIFSIIIYFTFAMLKHSDDISGLAETSKQMQAVMSASAFVLMIFVAIFILYSNSFFMKKRKKEVALYSLLGVRKRSIGFLLFFENIVIGLIALVIGVGLGFLLSQALLSLLLKLMGLSLSVGFAFSMQAVIETVVVFFLIFLVTSLLGYRVIYKFKLIDLFHAEKKGEAQPKARIFSALIGVLALAGAYWLALQDLMTSSAWRVLGLAMPLVIIGLTVLGSYLLFSSVLVYILNLLKKSKNWAWKGLNLMTSSQLLYRIRGNAKTLTIIATLSATTITAGGAIFGTYYNTEKNVEELVPFSFMWEGEEQDIDPGLIEDKLSFEAKEVIVEGEIYDEAYSVIDKNAFQNLAEALDWDIDNMELEQDEAIVVEPYFDERWQEQPETIDLTDDVKKVEAFYDKPLFNIPTLPGTTVVVNDTAFEEIDGEKANYQAVQIEDYKSHLDLSKELEAKTENFSSAVQNYQASIESSGAMLFVGGFLGLVFLVATGSIIFFKMMTEAEEDKDKYTVLYKIGVSKKEMKKTVRYQVGLIFLAPLVLGLMHGTVALMAFSNLLQMNLWEPVTIWMAAYTMIYILYYMVTVRGFNKTITQAVTQEG</sequence>
<feature type="transmembrane region" description="Helical" evidence="6">
    <location>
        <begin position="551"/>
        <end position="573"/>
    </location>
</feature>
<dbReference type="InterPro" id="IPR052536">
    <property type="entry name" value="ABC-4_Integral_Memb_Prot"/>
</dbReference>
<evidence type="ECO:0000259" key="7">
    <source>
        <dbReference type="Pfam" id="PF02687"/>
    </source>
</evidence>
<keyword evidence="3 6" id="KW-0812">Transmembrane</keyword>
<feature type="transmembrane region" description="Helical" evidence="6">
    <location>
        <begin position="101"/>
        <end position="127"/>
    </location>
</feature>
<keyword evidence="5 6" id="KW-0472">Membrane</keyword>
<feature type="transmembrane region" description="Helical" evidence="6">
    <location>
        <begin position="290"/>
        <end position="312"/>
    </location>
</feature>
<evidence type="ECO:0000313" key="8">
    <source>
        <dbReference type="EMBL" id="UUI02826.1"/>
    </source>
</evidence>
<gene>
    <name evidence="8" type="ORF">NP439_22790</name>
</gene>
<accession>A0ABY5JRA5</accession>
<organism evidence="8 9">
    <name type="scientific">Oceanobacillus jeddahense</name>
    <dbReference type="NCBI Taxonomy" id="1462527"/>
    <lineage>
        <taxon>Bacteria</taxon>
        <taxon>Bacillati</taxon>
        <taxon>Bacillota</taxon>
        <taxon>Bacilli</taxon>
        <taxon>Bacillales</taxon>
        <taxon>Bacillaceae</taxon>
        <taxon>Oceanobacillus</taxon>
    </lineage>
</organism>
<comment type="similarity">
    <text evidence="6">Belongs to the ABC-4 integral membrane protein family.</text>
</comment>
<dbReference type="Pfam" id="PF02687">
    <property type="entry name" value="FtsX"/>
    <property type="match status" value="1"/>
</dbReference>
<feature type="transmembrane region" description="Helical" evidence="6">
    <location>
        <begin position="585"/>
        <end position="602"/>
    </location>
</feature>
<dbReference type="PANTHER" id="PTHR46795:SF3">
    <property type="entry name" value="ABC TRANSPORTER PERMEASE"/>
    <property type="match status" value="1"/>
</dbReference>
<dbReference type="EMBL" id="CP101914">
    <property type="protein sequence ID" value="UUI02826.1"/>
    <property type="molecule type" value="Genomic_DNA"/>
</dbReference>
<dbReference type="InterPro" id="IPR003838">
    <property type="entry name" value="ABC3_permease_C"/>
</dbReference>
<evidence type="ECO:0000256" key="2">
    <source>
        <dbReference type="ARBA" id="ARBA00022475"/>
    </source>
</evidence>
<dbReference type="PIRSF" id="PIRSF018968">
    <property type="entry name" value="ABC_permease_BceB"/>
    <property type="match status" value="1"/>
</dbReference>
<feature type="transmembrane region" description="Helical" evidence="6">
    <location>
        <begin position="18"/>
        <end position="38"/>
    </location>
</feature>
<protein>
    <submittedName>
        <fullName evidence="8">ABC transporter permease</fullName>
    </submittedName>
</protein>
<comment type="subcellular location">
    <subcellularLocation>
        <location evidence="1 6">Cell membrane</location>
        <topology evidence="1 6">Multi-pass membrane protein</topology>
    </subcellularLocation>
</comment>
<dbReference type="Proteomes" id="UP001059773">
    <property type="component" value="Chromosome"/>
</dbReference>
<feature type="transmembrane region" description="Helical" evidence="6">
    <location>
        <begin position="58"/>
        <end position="80"/>
    </location>
</feature>
<evidence type="ECO:0000313" key="9">
    <source>
        <dbReference type="Proteomes" id="UP001059773"/>
    </source>
</evidence>
<name>A0ABY5JRA5_9BACI</name>
<feature type="transmembrane region" description="Helical" evidence="6">
    <location>
        <begin position="236"/>
        <end position="260"/>
    </location>
</feature>
<evidence type="ECO:0000256" key="4">
    <source>
        <dbReference type="ARBA" id="ARBA00022989"/>
    </source>
</evidence>
<feature type="transmembrane region" description="Helical" evidence="6">
    <location>
        <begin position="197"/>
        <end position="216"/>
    </location>
</feature>
<keyword evidence="4 6" id="KW-1133">Transmembrane helix</keyword>
<feature type="transmembrane region" description="Helical" evidence="6">
    <location>
        <begin position="495"/>
        <end position="517"/>
    </location>
</feature>
<evidence type="ECO:0000256" key="6">
    <source>
        <dbReference type="PIRNR" id="PIRNR018968"/>
    </source>
</evidence>
<proteinExistence type="inferred from homology"/>
<evidence type="ECO:0000256" key="3">
    <source>
        <dbReference type="ARBA" id="ARBA00022692"/>
    </source>
</evidence>
<feature type="transmembrane region" description="Helical" evidence="6">
    <location>
        <begin position="147"/>
        <end position="176"/>
    </location>
</feature>
<evidence type="ECO:0000256" key="1">
    <source>
        <dbReference type="ARBA" id="ARBA00004651"/>
    </source>
</evidence>
<keyword evidence="2 6" id="KW-1003">Cell membrane</keyword>
<feature type="domain" description="ABC3 transporter permease C-terminal" evidence="7">
    <location>
        <begin position="62"/>
        <end position="179"/>
    </location>
</feature>
<keyword evidence="9" id="KW-1185">Reference proteome</keyword>
<evidence type="ECO:0000256" key="5">
    <source>
        <dbReference type="ARBA" id="ARBA00023136"/>
    </source>
</evidence>
<keyword evidence="6" id="KW-0813">Transport</keyword>
<dbReference type="RefSeq" id="WP_256708021.1">
    <property type="nucleotide sequence ID" value="NZ_CP101914.1"/>
</dbReference>